<dbReference type="Pfam" id="PF03372">
    <property type="entry name" value="Exo_endo_phos"/>
    <property type="match status" value="1"/>
</dbReference>
<dbReference type="PANTHER" id="PTHR12121:SF34">
    <property type="entry name" value="PROTEIN ANGEL"/>
    <property type="match status" value="1"/>
</dbReference>
<evidence type="ECO:0000313" key="2">
    <source>
        <dbReference type="RefSeq" id="XP_013162346.1"/>
    </source>
</evidence>
<dbReference type="GO" id="GO:0000175">
    <property type="term" value="F:3'-5'-RNA exonuclease activity"/>
    <property type="evidence" value="ECO:0007669"/>
    <property type="project" value="TreeGrafter"/>
</dbReference>
<dbReference type="InterPro" id="IPR036691">
    <property type="entry name" value="Endo/exonu/phosph_ase_sf"/>
</dbReference>
<gene>
    <name evidence="2 3" type="primary">LOC106113857</name>
</gene>
<organism evidence="2">
    <name type="scientific">Papilio xuthus</name>
    <name type="common">Asian swallowtail butterfly</name>
    <dbReference type="NCBI Taxonomy" id="66420"/>
    <lineage>
        <taxon>Eukaryota</taxon>
        <taxon>Metazoa</taxon>
        <taxon>Ecdysozoa</taxon>
        <taxon>Arthropoda</taxon>
        <taxon>Hexapoda</taxon>
        <taxon>Insecta</taxon>
        <taxon>Pterygota</taxon>
        <taxon>Neoptera</taxon>
        <taxon>Endopterygota</taxon>
        <taxon>Lepidoptera</taxon>
        <taxon>Glossata</taxon>
        <taxon>Ditrysia</taxon>
        <taxon>Papilionoidea</taxon>
        <taxon>Papilionidae</taxon>
        <taxon>Papilioninae</taxon>
        <taxon>Papilio</taxon>
    </lineage>
</organism>
<dbReference type="PANTHER" id="PTHR12121">
    <property type="entry name" value="CARBON CATABOLITE REPRESSOR PROTEIN 4"/>
    <property type="match status" value="1"/>
</dbReference>
<proteinExistence type="predicted"/>
<reference evidence="2 3" key="1">
    <citation type="submission" date="2025-04" db="UniProtKB">
        <authorList>
            <consortium name="RefSeq"/>
        </authorList>
    </citation>
    <scope>IDENTIFICATION</scope>
</reference>
<evidence type="ECO:0000313" key="3">
    <source>
        <dbReference type="RefSeq" id="XP_013162347.1"/>
    </source>
</evidence>
<dbReference type="RefSeq" id="XP_013162347.1">
    <property type="nucleotide sequence ID" value="XM_013306893.1"/>
</dbReference>
<evidence type="ECO:0000259" key="1">
    <source>
        <dbReference type="Pfam" id="PF03372"/>
    </source>
</evidence>
<dbReference type="Gene3D" id="3.60.10.10">
    <property type="entry name" value="Endonuclease/exonuclease/phosphatase"/>
    <property type="match status" value="1"/>
</dbReference>
<accession>A0AAJ6YZX0</accession>
<dbReference type="KEGG" id="pxu:106113857"/>
<sequence length="546" mass="62394">MGVYQIVINTSEHVNLILYIYKDMLNLTNSFYRCLKPACENLTHKILPSLAFSQLSCRSAICSSVYDQRSSFNPFIHNSQQCRLLANKRKRFRSKKPFANTNADITVKSMGDSFQPSLNHVSYGGQFDVLSEDESQSWIQLNNSASTANDNRSIRREIPPNFRIWEPVGKWSNTYDGNSFKFKVVSYNVLAQCLLESYPHLYKNCYPHDLKWHVRASRLYTEILHLEPDILCLQEVQASHLSSFYSKFEEMGYYGVFKQKTGHRKDGCAIYFKRSMFNLEDHLNVEFYQPELPMLNRDNVGIALRLSPRNPRAAPAPFVIATTHLQYHPKRTDLRLAQIQLFLAEIDRFAYYNDGKQAGYYPIILTGDLNSPPNSAIVQLLGKGHVCAAPFRDDSDWSRIGVTDNCQHLSVYLSRQRGLTADTSMLKIFNSEHNKGYLPASESADGTEKYGAMFNSGVLTHSLRFASVYGQHKPDGAPEATTFQNCWLTVDYIYFSRCSTLRLLERLRLPTEEECMKMGPLPNHVYGSDHLALAALFEIKPPNSNL</sequence>
<dbReference type="InterPro" id="IPR005135">
    <property type="entry name" value="Endo/exonuclease/phosphatase"/>
</dbReference>
<dbReference type="SUPFAM" id="SSF56219">
    <property type="entry name" value="DNase I-like"/>
    <property type="match status" value="1"/>
</dbReference>
<dbReference type="AlphaFoldDB" id="A0AAJ6YZX0"/>
<dbReference type="GeneID" id="106113857"/>
<dbReference type="RefSeq" id="XP_013162346.1">
    <property type="nucleotide sequence ID" value="XM_013306892.1"/>
</dbReference>
<name>A0AAJ6YZX0_PAPXU</name>
<dbReference type="Proteomes" id="UP000694872">
    <property type="component" value="Unplaced"/>
</dbReference>
<feature type="domain" description="Endonuclease/exonuclease/phosphatase" evidence="1">
    <location>
        <begin position="186"/>
        <end position="530"/>
    </location>
</feature>
<dbReference type="InterPro" id="IPR050410">
    <property type="entry name" value="CCR4/nocturin_mRNA_transcr"/>
</dbReference>
<protein>
    <submittedName>
        <fullName evidence="2 3">Protein angel homolog 1-like isoform X1</fullName>
    </submittedName>
</protein>